<dbReference type="GO" id="GO:0016020">
    <property type="term" value="C:membrane"/>
    <property type="evidence" value="ECO:0007669"/>
    <property type="project" value="UniProtKB-SubCell"/>
</dbReference>
<comment type="similarity">
    <text evidence="5">Belongs to the nematode receptor-like protein sra family.</text>
</comment>
<dbReference type="AlphaFoldDB" id="A0A7I4Y3Z7"/>
<feature type="transmembrane region" description="Helical" evidence="6">
    <location>
        <begin position="226"/>
        <end position="251"/>
    </location>
</feature>
<feature type="transmembrane region" description="Helical" evidence="6">
    <location>
        <begin position="83"/>
        <end position="107"/>
    </location>
</feature>
<feature type="transmembrane region" description="Helical" evidence="6">
    <location>
        <begin position="128"/>
        <end position="152"/>
    </location>
</feature>
<dbReference type="InterPro" id="IPR051080">
    <property type="entry name" value="Nematode_rcpt-like_serp_alpha"/>
</dbReference>
<dbReference type="Proteomes" id="UP000025227">
    <property type="component" value="Unplaced"/>
</dbReference>
<feature type="transmembrane region" description="Helical" evidence="6">
    <location>
        <begin position="50"/>
        <end position="71"/>
    </location>
</feature>
<comment type="subcellular location">
    <subcellularLocation>
        <location evidence="1">Membrane</location>
        <topology evidence="1">Multi-pass membrane protein</topology>
    </subcellularLocation>
</comment>
<proteinExistence type="inferred from homology"/>
<evidence type="ECO:0000256" key="2">
    <source>
        <dbReference type="ARBA" id="ARBA00022692"/>
    </source>
</evidence>
<dbReference type="GO" id="GO:0004984">
    <property type="term" value="F:olfactory receptor activity"/>
    <property type="evidence" value="ECO:0007669"/>
    <property type="project" value="TreeGrafter"/>
</dbReference>
<keyword evidence="2 6" id="KW-0812">Transmembrane</keyword>
<keyword evidence="3 6" id="KW-1133">Transmembrane helix</keyword>
<organism evidence="7 8">
    <name type="scientific">Haemonchus contortus</name>
    <name type="common">Barber pole worm</name>
    <dbReference type="NCBI Taxonomy" id="6289"/>
    <lineage>
        <taxon>Eukaryota</taxon>
        <taxon>Metazoa</taxon>
        <taxon>Ecdysozoa</taxon>
        <taxon>Nematoda</taxon>
        <taxon>Chromadorea</taxon>
        <taxon>Rhabditida</taxon>
        <taxon>Rhabditina</taxon>
        <taxon>Rhabditomorpha</taxon>
        <taxon>Strongyloidea</taxon>
        <taxon>Trichostrongylidae</taxon>
        <taxon>Haemonchus</taxon>
    </lineage>
</organism>
<dbReference type="InterPro" id="IPR019408">
    <property type="entry name" value="7TM_GPCR_serpentine_rcpt_Srab"/>
</dbReference>
<dbReference type="WBParaSite" id="HCON_00040460-00001">
    <property type="protein sequence ID" value="HCON_00040460-00001"/>
    <property type="gene ID" value="HCON_00040460"/>
</dbReference>
<dbReference type="Pfam" id="PF10292">
    <property type="entry name" value="7TM_GPCR_Srab"/>
    <property type="match status" value="1"/>
</dbReference>
<reference evidence="8" key="1">
    <citation type="submission" date="2020-12" db="UniProtKB">
        <authorList>
            <consortium name="WormBaseParasite"/>
        </authorList>
    </citation>
    <scope>IDENTIFICATION</scope>
    <source>
        <strain evidence="8">MHco3</strain>
    </source>
</reference>
<feature type="transmembrane region" description="Helical" evidence="6">
    <location>
        <begin position="175"/>
        <end position="198"/>
    </location>
</feature>
<evidence type="ECO:0000256" key="3">
    <source>
        <dbReference type="ARBA" id="ARBA00022989"/>
    </source>
</evidence>
<feature type="transmembrane region" description="Helical" evidence="6">
    <location>
        <begin position="263"/>
        <end position="285"/>
    </location>
</feature>
<evidence type="ECO:0000256" key="6">
    <source>
        <dbReference type="SAM" id="Phobius"/>
    </source>
</evidence>
<keyword evidence="7" id="KW-1185">Reference proteome</keyword>
<evidence type="ECO:0000313" key="8">
    <source>
        <dbReference type="WBParaSite" id="HCON_00040460-00001"/>
    </source>
</evidence>
<sequence length="327" mass="36999">MDCPEEFRDLIASKKFRVVVGLQAFASFLAAIVGTIVIRKCTSLYFHVNCKILIISTLVLYVIHSVLSFHLYLYLSHTNSCEIAISTAFCFAVRFPTTACMASFAILQAGMVVERALALWKRNGYEQYGCWLGLTISLCCVLSALVLSAWAIGNMNLTTFTIYCSVSTNETAERITTLCFILCFIDIMSLAGTAILRITNVTAMKQKFSDLQSAYQLRENDSVLRLLLPLILFNVFCHLAFSGSSALLLLLRTHFSYVTYRTIFAAGYTVPYFTLVSPILLWFIIKKSRQSRVTKLKSLGKHTVNERELYFNAYSQMWNDSQVSRMY</sequence>
<dbReference type="OrthoDB" id="5820030at2759"/>
<accession>A0A7I4Y3Z7</accession>
<evidence type="ECO:0000256" key="4">
    <source>
        <dbReference type="ARBA" id="ARBA00023136"/>
    </source>
</evidence>
<dbReference type="PANTHER" id="PTHR31357:SF5">
    <property type="entry name" value="SERPENTINE RECEPTOR CLASS ALPHA-1-RELATED"/>
    <property type="match status" value="1"/>
</dbReference>
<keyword evidence="4 6" id="KW-0472">Membrane</keyword>
<name>A0A7I4Y3Z7_HAECO</name>
<dbReference type="PANTHER" id="PTHR31357">
    <property type="entry name" value="SERPENTINE RECEPTOR CLASS ALPHA-10"/>
    <property type="match status" value="1"/>
</dbReference>
<evidence type="ECO:0000256" key="1">
    <source>
        <dbReference type="ARBA" id="ARBA00004141"/>
    </source>
</evidence>
<evidence type="ECO:0000256" key="5">
    <source>
        <dbReference type="ARBA" id="ARBA00037994"/>
    </source>
</evidence>
<evidence type="ECO:0000313" key="7">
    <source>
        <dbReference type="Proteomes" id="UP000025227"/>
    </source>
</evidence>
<protein>
    <submittedName>
        <fullName evidence="8">Serpentine Receptor, class T</fullName>
    </submittedName>
</protein>
<feature type="transmembrane region" description="Helical" evidence="6">
    <location>
        <begin position="20"/>
        <end position="38"/>
    </location>
</feature>